<organism evidence="1 2">
    <name type="scientific">Rhodococcus tibetensis</name>
    <dbReference type="NCBI Taxonomy" id="2965064"/>
    <lineage>
        <taxon>Bacteria</taxon>
        <taxon>Bacillati</taxon>
        <taxon>Actinomycetota</taxon>
        <taxon>Actinomycetes</taxon>
        <taxon>Mycobacteriales</taxon>
        <taxon>Nocardiaceae</taxon>
        <taxon>Rhodococcus</taxon>
    </lineage>
</organism>
<keyword evidence="2" id="KW-1185">Reference proteome</keyword>
<evidence type="ECO:0008006" key="3">
    <source>
        <dbReference type="Google" id="ProtNLM"/>
    </source>
</evidence>
<name>A0ABT1QC78_9NOCA</name>
<dbReference type="RefSeq" id="WP_255968399.1">
    <property type="nucleotide sequence ID" value="NZ_JANFQF010000008.1"/>
</dbReference>
<gene>
    <name evidence="1" type="ORF">NOF53_11850</name>
</gene>
<evidence type="ECO:0000313" key="1">
    <source>
        <dbReference type="EMBL" id="MCQ4119855.1"/>
    </source>
</evidence>
<evidence type="ECO:0000313" key="2">
    <source>
        <dbReference type="Proteomes" id="UP001524501"/>
    </source>
</evidence>
<sequence length="77" mass="7795">MSWDLEGNPVADGYCPTHAWAQEPCAECPAPATQDGGGMYATCSVCTGEYIALGQTAAGPGTCPNCTTSYGFVGGLL</sequence>
<dbReference type="Proteomes" id="UP001524501">
    <property type="component" value="Unassembled WGS sequence"/>
</dbReference>
<reference evidence="1 2" key="1">
    <citation type="submission" date="2022-07" db="EMBL/GenBank/DDBJ databases">
        <title>Degradation activity of malathion, p-nitrophenol and potential low-temperature adaptation strategy of Rhodococcus sp. FXJ9.536.</title>
        <authorList>
            <person name="Huang J."/>
            <person name="Huang Y."/>
        </authorList>
    </citation>
    <scope>NUCLEOTIDE SEQUENCE [LARGE SCALE GENOMIC DNA]</scope>
    <source>
        <strain evidence="1 2">FXJ9.536</strain>
    </source>
</reference>
<accession>A0ABT1QC78</accession>
<protein>
    <recommendedName>
        <fullName evidence="3">Tyrosine-protein kinase ephrin type A/B receptor-like domain-containing protein</fullName>
    </recommendedName>
</protein>
<dbReference type="EMBL" id="JANFQF010000008">
    <property type="protein sequence ID" value="MCQ4119855.1"/>
    <property type="molecule type" value="Genomic_DNA"/>
</dbReference>
<comment type="caution">
    <text evidence="1">The sequence shown here is derived from an EMBL/GenBank/DDBJ whole genome shotgun (WGS) entry which is preliminary data.</text>
</comment>
<proteinExistence type="predicted"/>